<evidence type="ECO:0000256" key="1">
    <source>
        <dbReference type="SAM" id="Phobius"/>
    </source>
</evidence>
<reference evidence="2 3" key="1">
    <citation type="submission" date="2019-10" db="EMBL/GenBank/DDBJ databases">
        <title>Rubrobacter sp nov SCSIO 52090 isolated from a deep-sea sediment in the South China Sea.</title>
        <authorList>
            <person name="Chen R.W."/>
        </authorList>
    </citation>
    <scope>NUCLEOTIDE SEQUENCE [LARGE SCALE GENOMIC DNA]</scope>
    <source>
        <strain evidence="2 3">SCSIO 52909</strain>
    </source>
</reference>
<dbReference type="Proteomes" id="UP000501452">
    <property type="component" value="Chromosome"/>
</dbReference>
<proteinExistence type="predicted"/>
<name>A0A6G8QEP9_9ACTN</name>
<keyword evidence="3" id="KW-1185">Reference proteome</keyword>
<dbReference type="AlphaFoldDB" id="A0A6G8QEP9"/>
<feature type="transmembrane region" description="Helical" evidence="1">
    <location>
        <begin position="49"/>
        <end position="71"/>
    </location>
</feature>
<evidence type="ECO:0000313" key="2">
    <source>
        <dbReference type="EMBL" id="QIN84923.1"/>
    </source>
</evidence>
<gene>
    <name evidence="2" type="ORF">GBA63_21445</name>
</gene>
<dbReference type="KEGG" id="rub:GBA63_21445"/>
<dbReference type="EMBL" id="CP045119">
    <property type="protein sequence ID" value="QIN84923.1"/>
    <property type="molecule type" value="Genomic_DNA"/>
</dbReference>
<keyword evidence="1" id="KW-1133">Transmembrane helix</keyword>
<accession>A0A6G8QEP9</accession>
<feature type="transmembrane region" description="Helical" evidence="1">
    <location>
        <begin position="83"/>
        <end position="112"/>
    </location>
</feature>
<evidence type="ECO:0000313" key="3">
    <source>
        <dbReference type="Proteomes" id="UP000501452"/>
    </source>
</evidence>
<keyword evidence="1" id="KW-0472">Membrane</keyword>
<keyword evidence="1" id="KW-0812">Transmembrane</keyword>
<sequence length="184" mass="19431">MILLRLLGIGVAYGFTFMFVKSLFPEPFVLLIMQGGTSSEGDLTTLALVYMAVGLLAGLIAAPIFGAALLLRRGSNGDERSGSRLVLSLALALLTGTISGVLTLLVYAYGILPPGGVLDPLKLVRNSVHSAPGVGLLIAWTIARDLLPAGLAGLFLSPLIGGTLQRLYEAGRPPQQRSYDQYDY</sequence>
<dbReference type="RefSeq" id="WP_166179591.1">
    <property type="nucleotide sequence ID" value="NZ_CP045119.1"/>
</dbReference>
<organism evidence="2 3">
    <name type="scientific">Rubrobacter tropicus</name>
    <dbReference type="NCBI Taxonomy" id="2653851"/>
    <lineage>
        <taxon>Bacteria</taxon>
        <taxon>Bacillati</taxon>
        <taxon>Actinomycetota</taxon>
        <taxon>Rubrobacteria</taxon>
        <taxon>Rubrobacterales</taxon>
        <taxon>Rubrobacteraceae</taxon>
        <taxon>Rubrobacter</taxon>
    </lineage>
</organism>
<protein>
    <submittedName>
        <fullName evidence="2">Uncharacterized protein</fullName>
    </submittedName>
</protein>